<dbReference type="GO" id="GO:0022857">
    <property type="term" value="F:transmembrane transporter activity"/>
    <property type="evidence" value="ECO:0007669"/>
    <property type="project" value="InterPro"/>
</dbReference>
<feature type="transmembrane region" description="Helical" evidence="8">
    <location>
        <begin position="289"/>
        <end position="312"/>
    </location>
</feature>
<dbReference type="InterPro" id="IPR037294">
    <property type="entry name" value="ABC_BtuC-like"/>
</dbReference>
<feature type="transmembrane region" description="Helical" evidence="8">
    <location>
        <begin position="103"/>
        <end position="122"/>
    </location>
</feature>
<sequence length="344" mass="36312">MQTVEQTARRRKSNAEKFLVLMLGGGVILAALSFLFLRFGAESLSLSDILSAFFAFDEGEFKHVIARDIRLPRLLADIIVGVSLAVAGAVMQGNTKNPMADSGIMGISAGSVFAIVLMMAFLPDASRLERIGYSCLGALAATLLIYGVALLGHTGRSADRMVLSGMAISTLFSSVSSAVILKSGNVNAMMKYTAGSSANTIWLDVGLSAPFFAAGLIAALVMARSLTIMGLGDEVSRELGANTRLIRLVGTIVVLVLSAIAVIIIGPVGYVGLMVPHIVRHIVGTDYRLILPSCAVLGAVLVVLVDLLARVIIAPLEFPVGILITMIGVPFFIFVSRRQRGTFS</sequence>
<keyword evidence="6 8" id="KW-1133">Transmembrane helix</keyword>
<reference evidence="9" key="1">
    <citation type="submission" date="2020-10" db="EMBL/GenBank/DDBJ databases">
        <authorList>
            <person name="Gilroy R."/>
        </authorList>
    </citation>
    <scope>NUCLEOTIDE SEQUENCE</scope>
    <source>
        <strain evidence="9">13766</strain>
    </source>
</reference>
<comment type="subcellular location">
    <subcellularLocation>
        <location evidence="1">Cell membrane</location>
        <topology evidence="1">Multi-pass membrane protein</topology>
    </subcellularLocation>
</comment>
<proteinExistence type="inferred from homology"/>
<feature type="transmembrane region" description="Helical" evidence="8">
    <location>
        <begin position="18"/>
        <end position="37"/>
    </location>
</feature>
<keyword evidence="5 8" id="KW-0812">Transmembrane</keyword>
<dbReference type="CDD" id="cd06550">
    <property type="entry name" value="TM_ABC_iron-siderophores_like"/>
    <property type="match status" value="1"/>
</dbReference>
<feature type="transmembrane region" description="Helical" evidence="8">
    <location>
        <begin position="318"/>
        <end position="335"/>
    </location>
</feature>
<dbReference type="Gene3D" id="1.10.3470.10">
    <property type="entry name" value="ABC transporter involved in vitamin B12 uptake, BtuC"/>
    <property type="match status" value="1"/>
</dbReference>
<evidence type="ECO:0000256" key="1">
    <source>
        <dbReference type="ARBA" id="ARBA00004651"/>
    </source>
</evidence>
<gene>
    <name evidence="9" type="ORF">IAA84_04490</name>
</gene>
<comment type="similarity">
    <text evidence="2">Belongs to the binding-protein-dependent transport system permease family. FecCD subfamily.</text>
</comment>
<evidence type="ECO:0000256" key="3">
    <source>
        <dbReference type="ARBA" id="ARBA00022448"/>
    </source>
</evidence>
<feature type="transmembrane region" description="Helical" evidence="8">
    <location>
        <begin position="201"/>
        <end position="225"/>
    </location>
</feature>
<organism evidence="9 10">
    <name type="scientific">Candidatus Alectryocaccomicrobium excrementavium</name>
    <dbReference type="NCBI Taxonomy" id="2840668"/>
    <lineage>
        <taxon>Bacteria</taxon>
        <taxon>Bacillati</taxon>
        <taxon>Bacillota</taxon>
        <taxon>Clostridia</taxon>
        <taxon>Candidatus Alectryocaccomicrobium</taxon>
    </lineage>
</organism>
<keyword evidence="7 8" id="KW-0472">Membrane</keyword>
<feature type="transmembrane region" description="Helical" evidence="8">
    <location>
        <begin position="131"/>
        <end position="149"/>
    </location>
</feature>
<evidence type="ECO:0000256" key="5">
    <source>
        <dbReference type="ARBA" id="ARBA00022692"/>
    </source>
</evidence>
<evidence type="ECO:0000256" key="4">
    <source>
        <dbReference type="ARBA" id="ARBA00022475"/>
    </source>
</evidence>
<dbReference type="EMBL" id="DVJN01000090">
    <property type="protein sequence ID" value="HIS92257.1"/>
    <property type="molecule type" value="Genomic_DNA"/>
</dbReference>
<dbReference type="Pfam" id="PF01032">
    <property type="entry name" value="FecCD"/>
    <property type="match status" value="1"/>
</dbReference>
<name>A0A9D1FZH5_9FIRM</name>
<dbReference type="FunFam" id="1.10.3470.10:FF:000001">
    <property type="entry name" value="Vitamin B12 ABC transporter permease BtuC"/>
    <property type="match status" value="1"/>
</dbReference>
<dbReference type="PANTHER" id="PTHR30472:SF1">
    <property type="entry name" value="FE(3+) DICITRATE TRANSPORT SYSTEM PERMEASE PROTEIN FECC-RELATED"/>
    <property type="match status" value="1"/>
</dbReference>
<evidence type="ECO:0000313" key="10">
    <source>
        <dbReference type="Proteomes" id="UP000824140"/>
    </source>
</evidence>
<dbReference type="Proteomes" id="UP000824140">
    <property type="component" value="Unassembled WGS sequence"/>
</dbReference>
<dbReference type="GO" id="GO:0005886">
    <property type="term" value="C:plasma membrane"/>
    <property type="evidence" value="ECO:0007669"/>
    <property type="project" value="UniProtKB-SubCell"/>
</dbReference>
<keyword evidence="3" id="KW-0813">Transport</keyword>
<comment type="caution">
    <text evidence="9">The sequence shown here is derived from an EMBL/GenBank/DDBJ whole genome shotgun (WGS) entry which is preliminary data.</text>
</comment>
<accession>A0A9D1FZH5</accession>
<evidence type="ECO:0000256" key="8">
    <source>
        <dbReference type="SAM" id="Phobius"/>
    </source>
</evidence>
<dbReference type="AlphaFoldDB" id="A0A9D1FZH5"/>
<dbReference type="PANTHER" id="PTHR30472">
    <property type="entry name" value="FERRIC ENTEROBACTIN TRANSPORT SYSTEM PERMEASE PROTEIN"/>
    <property type="match status" value="1"/>
</dbReference>
<evidence type="ECO:0000256" key="6">
    <source>
        <dbReference type="ARBA" id="ARBA00022989"/>
    </source>
</evidence>
<evidence type="ECO:0000313" key="9">
    <source>
        <dbReference type="EMBL" id="HIS92257.1"/>
    </source>
</evidence>
<dbReference type="SUPFAM" id="SSF81345">
    <property type="entry name" value="ABC transporter involved in vitamin B12 uptake, BtuC"/>
    <property type="match status" value="1"/>
</dbReference>
<dbReference type="InterPro" id="IPR000522">
    <property type="entry name" value="ABC_transptr_permease_BtuC"/>
</dbReference>
<evidence type="ECO:0000256" key="7">
    <source>
        <dbReference type="ARBA" id="ARBA00023136"/>
    </source>
</evidence>
<feature type="transmembrane region" description="Helical" evidence="8">
    <location>
        <begin position="161"/>
        <end position="181"/>
    </location>
</feature>
<reference evidence="9" key="2">
    <citation type="journal article" date="2021" name="PeerJ">
        <title>Extensive microbial diversity within the chicken gut microbiome revealed by metagenomics and culture.</title>
        <authorList>
            <person name="Gilroy R."/>
            <person name="Ravi A."/>
            <person name="Getino M."/>
            <person name="Pursley I."/>
            <person name="Horton D.L."/>
            <person name="Alikhan N.F."/>
            <person name="Baker D."/>
            <person name="Gharbi K."/>
            <person name="Hall N."/>
            <person name="Watson M."/>
            <person name="Adriaenssens E.M."/>
            <person name="Foster-Nyarko E."/>
            <person name="Jarju S."/>
            <person name="Secka A."/>
            <person name="Antonio M."/>
            <person name="Oren A."/>
            <person name="Chaudhuri R.R."/>
            <person name="La Ragione R."/>
            <person name="Hildebrand F."/>
            <person name="Pallen M.J."/>
        </authorList>
    </citation>
    <scope>NUCLEOTIDE SEQUENCE</scope>
    <source>
        <strain evidence="9">13766</strain>
    </source>
</reference>
<evidence type="ECO:0000256" key="2">
    <source>
        <dbReference type="ARBA" id="ARBA00007935"/>
    </source>
</evidence>
<dbReference type="GO" id="GO:0033214">
    <property type="term" value="P:siderophore-iron import into cell"/>
    <property type="evidence" value="ECO:0007669"/>
    <property type="project" value="TreeGrafter"/>
</dbReference>
<protein>
    <submittedName>
        <fullName evidence="9">Iron ABC transporter permease</fullName>
    </submittedName>
</protein>
<feature type="transmembrane region" description="Helical" evidence="8">
    <location>
        <begin position="245"/>
        <end position="268"/>
    </location>
</feature>
<keyword evidence="4" id="KW-1003">Cell membrane</keyword>